<dbReference type="Pfam" id="PF01476">
    <property type="entry name" value="LysM"/>
    <property type="match status" value="1"/>
</dbReference>
<evidence type="ECO:0000256" key="1">
    <source>
        <dbReference type="SAM" id="Phobius"/>
    </source>
</evidence>
<keyword evidence="1" id="KW-1133">Transmembrane helix</keyword>
<keyword evidence="1" id="KW-0812">Transmembrane</keyword>
<organism evidence="3 4">
    <name type="scientific">Lachnoanaerobaculum saburreum</name>
    <dbReference type="NCBI Taxonomy" id="467210"/>
    <lineage>
        <taxon>Bacteria</taxon>
        <taxon>Bacillati</taxon>
        <taxon>Bacillota</taxon>
        <taxon>Clostridia</taxon>
        <taxon>Lachnospirales</taxon>
        <taxon>Lachnospiraceae</taxon>
        <taxon>Lachnoanaerobaculum</taxon>
    </lineage>
</organism>
<dbReference type="PROSITE" id="PS51782">
    <property type="entry name" value="LYSM"/>
    <property type="match status" value="1"/>
</dbReference>
<dbReference type="PATRIC" id="fig|467210.3.peg.2224"/>
<evidence type="ECO:0000259" key="2">
    <source>
        <dbReference type="PROSITE" id="PS51782"/>
    </source>
</evidence>
<protein>
    <recommendedName>
        <fullName evidence="2">LysM domain-containing protein</fullName>
    </recommendedName>
</protein>
<dbReference type="EMBL" id="LSDA01000124">
    <property type="protein sequence ID" value="KXB54882.1"/>
    <property type="molecule type" value="Genomic_DNA"/>
</dbReference>
<gene>
    <name evidence="3" type="ORF">HMPREF1866_02246</name>
</gene>
<dbReference type="InterPro" id="IPR018392">
    <property type="entry name" value="LysM"/>
</dbReference>
<evidence type="ECO:0000313" key="4">
    <source>
        <dbReference type="Proteomes" id="UP000070394"/>
    </source>
</evidence>
<dbReference type="Gene3D" id="3.10.350.10">
    <property type="entry name" value="LysM domain"/>
    <property type="match status" value="1"/>
</dbReference>
<dbReference type="AlphaFoldDB" id="A0A133ZHG6"/>
<dbReference type="STRING" id="467210.HMPREF1866_02246"/>
<keyword evidence="1" id="KW-0472">Membrane</keyword>
<dbReference type="CDD" id="cd00118">
    <property type="entry name" value="LysM"/>
    <property type="match status" value="1"/>
</dbReference>
<reference evidence="4" key="1">
    <citation type="submission" date="2016-01" db="EMBL/GenBank/DDBJ databases">
        <authorList>
            <person name="Mitreva M."/>
            <person name="Pepin K.H."/>
            <person name="Mihindukulasuriya K.A."/>
            <person name="Fulton R."/>
            <person name="Fronick C."/>
            <person name="O'Laughlin M."/>
            <person name="Miner T."/>
            <person name="Herter B."/>
            <person name="Rosa B.A."/>
            <person name="Cordes M."/>
            <person name="Tomlinson C."/>
            <person name="Wollam A."/>
            <person name="Palsikar V.B."/>
            <person name="Mardis E.R."/>
            <person name="Wilson R.K."/>
        </authorList>
    </citation>
    <scope>NUCLEOTIDE SEQUENCE [LARGE SCALE GENOMIC DNA]</scope>
    <source>
        <strain evidence="4">DNF00896</strain>
    </source>
</reference>
<feature type="domain" description="LysM" evidence="2">
    <location>
        <begin position="53"/>
        <end position="103"/>
    </location>
</feature>
<proteinExistence type="predicted"/>
<dbReference type="Proteomes" id="UP000070394">
    <property type="component" value="Unassembled WGS sequence"/>
</dbReference>
<comment type="caution">
    <text evidence="3">The sequence shown here is derived from an EMBL/GenBank/DDBJ whole genome shotgun (WGS) entry which is preliminary data.</text>
</comment>
<name>A0A133ZHG6_9FIRM</name>
<sequence>MFLLYYYDIEQMFGGNMRKLFLAFIFTLFLVSFLLGRANTTRADMDRENIRYTTVKVEYGDSLDSISRKYNNTGVSHEEYVKDVLRMNKMESEKVHPGCFIVVSYKEE</sequence>
<accession>A0A133ZHG6</accession>
<dbReference type="InterPro" id="IPR036779">
    <property type="entry name" value="LysM_dom_sf"/>
</dbReference>
<feature type="transmembrane region" description="Helical" evidence="1">
    <location>
        <begin position="20"/>
        <end position="38"/>
    </location>
</feature>
<evidence type="ECO:0000313" key="3">
    <source>
        <dbReference type="EMBL" id="KXB54882.1"/>
    </source>
</evidence>
<keyword evidence="4" id="KW-1185">Reference proteome</keyword>